<keyword evidence="3" id="KW-0859">Xylose metabolism</keyword>
<protein>
    <submittedName>
        <fullName evidence="5">ROK family protein</fullName>
    </submittedName>
</protein>
<dbReference type="InterPro" id="IPR043129">
    <property type="entry name" value="ATPase_NBD"/>
</dbReference>
<dbReference type="InterPro" id="IPR049874">
    <property type="entry name" value="ROK_cs"/>
</dbReference>
<proteinExistence type="inferred from homology"/>
<dbReference type="OrthoDB" id="9796533at2"/>
<dbReference type="InterPro" id="IPR000600">
    <property type="entry name" value="ROK"/>
</dbReference>
<dbReference type="InterPro" id="IPR036388">
    <property type="entry name" value="WH-like_DNA-bd_sf"/>
</dbReference>
<dbReference type="Gene3D" id="1.10.10.10">
    <property type="entry name" value="Winged helix-like DNA-binding domain superfamily/Winged helix DNA-binding domain"/>
    <property type="match status" value="1"/>
</dbReference>
<dbReference type="GeneID" id="57979849"/>
<evidence type="ECO:0000313" key="4">
    <source>
        <dbReference type="EMBL" id="MBJ7633334.1"/>
    </source>
</evidence>
<evidence type="ECO:0000256" key="2">
    <source>
        <dbReference type="ARBA" id="ARBA00006479"/>
    </source>
</evidence>
<gene>
    <name evidence="5" type="ORF">HAU20_10120</name>
    <name evidence="4" type="ORF">HAU43_09600</name>
</gene>
<sequence>MVSKVDQDAMRDTNRKLMLQALFNAQQTSRSEIAEQIALHKSTVTTIYRDVEADGYIEELGEGTVSKAGGRKPKLIRFNRHYGYIVSFDLGRNHLRYLVARITGEVISRGQMTVLGMRYADYKRAMLSYIAQLGDMQTDHGLIGIGVAIHGVVEDNKVRYTPFHTELVNEDLAKDLEEALHVPVILENEANLAAIYLRDYHDYDSDEIFQNFTVVNIHNGIGAGIIQNGRLFRGLHGEAGEIGRQVVLNNDQLAKGDFDDTIHIEDLYAEDAMLSRLASLKGQEEITREDFLSLYMGGDADAKSLIDEWVHAICRTIYNLAQYAAPEAVFVHSRFIAGTPELLDYLLETYRKIEPESETPLYFAKKSVNRATLSGGVALVTRTLLDMMGYELNFALEEEDAAESNWL</sequence>
<dbReference type="InterPro" id="IPR036390">
    <property type="entry name" value="WH_DNA-bd_sf"/>
</dbReference>
<dbReference type="PANTHER" id="PTHR18964">
    <property type="entry name" value="ROK (REPRESSOR, ORF, KINASE) FAMILY"/>
    <property type="match status" value="1"/>
</dbReference>
<dbReference type="AlphaFoldDB" id="A0A0R2F6G6"/>
<dbReference type="SUPFAM" id="SSF46785">
    <property type="entry name" value="Winged helix' DNA-binding domain"/>
    <property type="match status" value="1"/>
</dbReference>
<evidence type="ECO:0000256" key="3">
    <source>
        <dbReference type="ARBA" id="ARBA00022629"/>
    </source>
</evidence>
<dbReference type="PROSITE" id="PS01125">
    <property type="entry name" value="ROK"/>
    <property type="match status" value="1"/>
</dbReference>
<dbReference type="PANTHER" id="PTHR18964:SF149">
    <property type="entry name" value="BIFUNCTIONAL UDP-N-ACETYLGLUCOSAMINE 2-EPIMERASE_N-ACETYLMANNOSAMINE KINASE"/>
    <property type="match status" value="1"/>
</dbReference>
<evidence type="ECO:0000256" key="1">
    <source>
        <dbReference type="ARBA" id="ARBA00002486"/>
    </source>
</evidence>
<reference evidence="5" key="1">
    <citation type="submission" date="2020-02" db="EMBL/GenBank/DDBJ databases">
        <authorList>
            <person name="Fontana A."/>
            <person name="Patrone V."/>
            <person name="Morelli L."/>
        </authorList>
    </citation>
    <scope>NUCLEOTIDE SEQUENCE</scope>
    <source>
        <strain evidence="4">CCUG 30943</strain>
        <strain evidence="5">CCUG 43002</strain>
    </source>
</reference>
<reference evidence="5 6" key="2">
    <citation type="journal article" date="2021" name="Int. J. Food Microbiol.">
        <title>Safety demonstration of a microbial species for use in the food chain: Weissella confusa.</title>
        <authorList>
            <person name="Bourdichon F."/>
            <person name="Patrone V."/>
            <person name="Fontana A."/>
            <person name="Milani G."/>
            <person name="Morelli L."/>
        </authorList>
    </citation>
    <scope>NUCLEOTIDE SEQUENCE [LARGE SCALE GENOMIC DNA]</scope>
    <source>
        <strain evidence="4">CCUG 30943</strain>
        <strain evidence="5 6">CCUG 43002</strain>
    </source>
</reference>
<dbReference type="EMBL" id="JAAOCP010000015">
    <property type="protein sequence ID" value="MBJ7639729.1"/>
    <property type="molecule type" value="Genomic_DNA"/>
</dbReference>
<dbReference type="GO" id="GO:0042732">
    <property type="term" value="P:D-xylose metabolic process"/>
    <property type="evidence" value="ECO:0007669"/>
    <property type="project" value="UniProtKB-KW"/>
</dbReference>
<dbReference type="RefSeq" id="WP_003610081.1">
    <property type="nucleotide sequence ID" value="NZ_ALXH01000065.1"/>
</dbReference>
<dbReference type="Gene3D" id="3.30.420.40">
    <property type="match status" value="2"/>
</dbReference>
<dbReference type="EMBL" id="JAAOCX010000015">
    <property type="protein sequence ID" value="MBJ7633334.1"/>
    <property type="molecule type" value="Genomic_DNA"/>
</dbReference>
<keyword evidence="6" id="KW-1185">Reference proteome</keyword>
<evidence type="ECO:0000313" key="6">
    <source>
        <dbReference type="Proteomes" id="UP000728106"/>
    </source>
</evidence>
<organism evidence="5 6">
    <name type="scientific">Weissella confusa</name>
    <name type="common">Lactobacillus confusus</name>
    <dbReference type="NCBI Taxonomy" id="1583"/>
    <lineage>
        <taxon>Bacteria</taxon>
        <taxon>Bacillati</taxon>
        <taxon>Bacillota</taxon>
        <taxon>Bacilli</taxon>
        <taxon>Lactobacillales</taxon>
        <taxon>Lactobacillaceae</taxon>
        <taxon>Weissella</taxon>
    </lineage>
</organism>
<comment type="caution">
    <text evidence="5">The sequence shown here is derived from an EMBL/GenBank/DDBJ whole genome shotgun (WGS) entry which is preliminary data.</text>
</comment>
<name>A0A0R2F6G6_WEICO</name>
<evidence type="ECO:0000313" key="5">
    <source>
        <dbReference type="EMBL" id="MBJ7639729.1"/>
    </source>
</evidence>
<comment type="similarity">
    <text evidence="2">Belongs to the ROK (NagC/XylR) family.</text>
</comment>
<keyword evidence="3" id="KW-0119">Carbohydrate metabolism</keyword>
<dbReference type="Pfam" id="PF00480">
    <property type="entry name" value="ROK"/>
    <property type="match status" value="1"/>
</dbReference>
<dbReference type="SUPFAM" id="SSF53067">
    <property type="entry name" value="Actin-like ATPase domain"/>
    <property type="match status" value="1"/>
</dbReference>
<dbReference type="Proteomes" id="UP000728106">
    <property type="component" value="Unassembled WGS sequence"/>
</dbReference>
<dbReference type="Proteomes" id="UP000808038">
    <property type="component" value="Unassembled WGS sequence"/>
</dbReference>
<comment type="function">
    <text evidence="1">Transcriptional repressor of xylose-utilizing enzymes.</text>
</comment>
<accession>A0A0R2F6G6</accession>